<feature type="transmembrane region" description="Helical" evidence="5">
    <location>
        <begin position="67"/>
        <end position="90"/>
    </location>
</feature>
<dbReference type="RefSeq" id="WP_239126838.1">
    <property type="nucleotide sequence ID" value="NZ_BONE01000031.1"/>
</dbReference>
<dbReference type="InterPro" id="IPR020846">
    <property type="entry name" value="MFS_dom"/>
</dbReference>
<evidence type="ECO:0000259" key="6">
    <source>
        <dbReference type="PROSITE" id="PS50850"/>
    </source>
</evidence>
<keyword evidence="2 5" id="KW-0812">Transmembrane</keyword>
<evidence type="ECO:0000256" key="1">
    <source>
        <dbReference type="ARBA" id="ARBA00004651"/>
    </source>
</evidence>
<gene>
    <name evidence="7" type="ORF">Asi02nite_39950</name>
</gene>
<keyword evidence="8" id="KW-1185">Reference proteome</keyword>
<dbReference type="Gene3D" id="1.20.1250.20">
    <property type="entry name" value="MFS general substrate transporter like domains"/>
    <property type="match status" value="1"/>
</dbReference>
<comment type="subcellular location">
    <subcellularLocation>
        <location evidence="1">Cell membrane</location>
        <topology evidence="1">Multi-pass membrane protein</topology>
    </subcellularLocation>
</comment>
<reference evidence="7 8" key="1">
    <citation type="submission" date="2021-01" db="EMBL/GenBank/DDBJ databases">
        <title>Whole genome shotgun sequence of Asanoa siamensis NBRC 107932.</title>
        <authorList>
            <person name="Komaki H."/>
            <person name="Tamura T."/>
        </authorList>
    </citation>
    <scope>NUCLEOTIDE SEQUENCE [LARGE SCALE GENOMIC DNA]</scope>
    <source>
        <strain evidence="7 8">NBRC 107932</strain>
    </source>
</reference>
<evidence type="ECO:0000313" key="7">
    <source>
        <dbReference type="EMBL" id="GIF74477.1"/>
    </source>
</evidence>
<dbReference type="Proteomes" id="UP000604117">
    <property type="component" value="Unassembled WGS sequence"/>
</dbReference>
<keyword evidence="3 5" id="KW-1133">Transmembrane helix</keyword>
<proteinExistence type="predicted"/>
<evidence type="ECO:0000256" key="4">
    <source>
        <dbReference type="ARBA" id="ARBA00023136"/>
    </source>
</evidence>
<evidence type="ECO:0000256" key="5">
    <source>
        <dbReference type="SAM" id="Phobius"/>
    </source>
</evidence>
<comment type="caution">
    <text evidence="7">The sequence shown here is derived from an EMBL/GenBank/DDBJ whole genome shotgun (WGS) entry which is preliminary data.</text>
</comment>
<accession>A0ABQ4CT62</accession>
<dbReference type="SUPFAM" id="SSF103473">
    <property type="entry name" value="MFS general substrate transporter"/>
    <property type="match status" value="1"/>
</dbReference>
<name>A0ABQ4CT62_9ACTN</name>
<sequence>MTAAWSFVLFFASAGASSAYLTVSEVFPMETRALAIAFFYAIGTAAGGITGPLLFSKLVSTGVVTDTAWAFTIGAILMGLAGIVAAFLGVKAERRGLESIATPLTAQEA</sequence>
<dbReference type="PROSITE" id="PS50850">
    <property type="entry name" value="MFS"/>
    <property type="match status" value="1"/>
</dbReference>
<evidence type="ECO:0000256" key="3">
    <source>
        <dbReference type="ARBA" id="ARBA00022989"/>
    </source>
</evidence>
<evidence type="ECO:0000256" key="2">
    <source>
        <dbReference type="ARBA" id="ARBA00022692"/>
    </source>
</evidence>
<keyword evidence="4 5" id="KW-0472">Membrane</keyword>
<protein>
    <recommendedName>
        <fullName evidence="6">Major facilitator superfamily (MFS) profile domain-containing protein</fullName>
    </recommendedName>
</protein>
<dbReference type="EMBL" id="BONE01000031">
    <property type="protein sequence ID" value="GIF74477.1"/>
    <property type="molecule type" value="Genomic_DNA"/>
</dbReference>
<organism evidence="7 8">
    <name type="scientific">Asanoa siamensis</name>
    <dbReference type="NCBI Taxonomy" id="926357"/>
    <lineage>
        <taxon>Bacteria</taxon>
        <taxon>Bacillati</taxon>
        <taxon>Actinomycetota</taxon>
        <taxon>Actinomycetes</taxon>
        <taxon>Micromonosporales</taxon>
        <taxon>Micromonosporaceae</taxon>
        <taxon>Asanoa</taxon>
    </lineage>
</organism>
<dbReference type="InterPro" id="IPR036259">
    <property type="entry name" value="MFS_trans_sf"/>
</dbReference>
<feature type="transmembrane region" description="Helical" evidence="5">
    <location>
        <begin position="34"/>
        <end position="55"/>
    </location>
</feature>
<evidence type="ECO:0000313" key="8">
    <source>
        <dbReference type="Proteomes" id="UP000604117"/>
    </source>
</evidence>
<feature type="domain" description="Major facilitator superfamily (MFS) profile" evidence="6">
    <location>
        <begin position="1"/>
        <end position="93"/>
    </location>
</feature>